<dbReference type="AlphaFoldDB" id="A0AAJ0U742"/>
<dbReference type="SUPFAM" id="SSF81901">
    <property type="entry name" value="HCP-like"/>
    <property type="match status" value="1"/>
</dbReference>
<proteinExistence type="predicted"/>
<evidence type="ECO:0000313" key="1">
    <source>
        <dbReference type="EMBL" id="MBK1706546.1"/>
    </source>
</evidence>
<dbReference type="InterPro" id="IPR006597">
    <property type="entry name" value="Sel1-like"/>
</dbReference>
<reference evidence="1" key="1">
    <citation type="submission" date="2017-08" db="EMBL/GenBank/DDBJ databases">
        <authorList>
            <person name="Imhoff J.F."/>
            <person name="Rahn T."/>
            <person name="Kuenzel S."/>
            <person name="Neulinger S.C."/>
        </authorList>
    </citation>
    <scope>NUCLEOTIDE SEQUENCE</scope>
    <source>
        <strain evidence="1">DSM 11080</strain>
    </source>
</reference>
<dbReference type="RefSeq" id="WP_200347997.1">
    <property type="nucleotide sequence ID" value="NZ_NRSJ01000044.1"/>
</dbReference>
<dbReference type="Gene3D" id="1.25.40.10">
    <property type="entry name" value="Tetratricopeptide repeat domain"/>
    <property type="match status" value="1"/>
</dbReference>
<dbReference type="EMBL" id="NRSJ01000044">
    <property type="protein sequence ID" value="MBK1706546.1"/>
    <property type="molecule type" value="Genomic_DNA"/>
</dbReference>
<sequence length="114" mass="12517">MSDNSYLKDLVLLRNDPTTVLKVREAAARGEVDAFYALGLIYAEGRGVPMDRAQAHYWLSLAVKEGDQDAELLRNIVGSQMSDDEYEAAKRLREKPVLQVVGAPVGPPVNSSTQ</sequence>
<accession>A0AAJ0U742</accession>
<dbReference type="SMART" id="SM00671">
    <property type="entry name" value="SEL1"/>
    <property type="match status" value="1"/>
</dbReference>
<gene>
    <name evidence="1" type="ORF">CKO40_18825</name>
</gene>
<dbReference type="InterPro" id="IPR011990">
    <property type="entry name" value="TPR-like_helical_dom_sf"/>
</dbReference>
<comment type="caution">
    <text evidence="1">The sequence shown here is derived from an EMBL/GenBank/DDBJ whole genome shotgun (WGS) entry which is preliminary data.</text>
</comment>
<protein>
    <recommendedName>
        <fullName evidence="3">Sel1 repeat family protein</fullName>
    </recommendedName>
</protein>
<evidence type="ECO:0008006" key="3">
    <source>
        <dbReference type="Google" id="ProtNLM"/>
    </source>
</evidence>
<reference evidence="1" key="2">
    <citation type="journal article" date="2020" name="Microorganisms">
        <title>Osmotic Adaptation and Compatible Solute Biosynthesis of Phototrophic Bacteria as Revealed from Genome Analyses.</title>
        <authorList>
            <person name="Imhoff J.F."/>
            <person name="Rahn T."/>
            <person name="Kunzel S."/>
            <person name="Keller A."/>
            <person name="Neulinger S.C."/>
        </authorList>
    </citation>
    <scope>NUCLEOTIDE SEQUENCE</scope>
    <source>
        <strain evidence="1">DSM 11080</strain>
    </source>
</reference>
<keyword evidence="2" id="KW-1185">Reference proteome</keyword>
<evidence type="ECO:0000313" key="2">
    <source>
        <dbReference type="Proteomes" id="UP001296776"/>
    </source>
</evidence>
<organism evidence="1 2">
    <name type="scientific">Halochromatium glycolicum</name>
    <dbReference type="NCBI Taxonomy" id="85075"/>
    <lineage>
        <taxon>Bacteria</taxon>
        <taxon>Pseudomonadati</taxon>
        <taxon>Pseudomonadota</taxon>
        <taxon>Gammaproteobacteria</taxon>
        <taxon>Chromatiales</taxon>
        <taxon>Chromatiaceae</taxon>
        <taxon>Halochromatium</taxon>
    </lineage>
</organism>
<dbReference type="Proteomes" id="UP001296776">
    <property type="component" value="Unassembled WGS sequence"/>
</dbReference>
<name>A0AAJ0U742_9GAMM</name>